<reference evidence="2" key="1">
    <citation type="submission" date="2023-05" db="EMBL/GenBank/DDBJ databases">
        <authorList>
            <person name="Stuckert A."/>
        </authorList>
    </citation>
    <scope>NUCLEOTIDE SEQUENCE</scope>
</reference>
<evidence type="ECO:0000313" key="2">
    <source>
        <dbReference type="EMBL" id="CAI9589769.1"/>
    </source>
</evidence>
<organism evidence="2 3">
    <name type="scientific">Staurois parvus</name>
    <dbReference type="NCBI Taxonomy" id="386267"/>
    <lineage>
        <taxon>Eukaryota</taxon>
        <taxon>Metazoa</taxon>
        <taxon>Chordata</taxon>
        <taxon>Craniata</taxon>
        <taxon>Vertebrata</taxon>
        <taxon>Euteleostomi</taxon>
        <taxon>Amphibia</taxon>
        <taxon>Batrachia</taxon>
        <taxon>Anura</taxon>
        <taxon>Neobatrachia</taxon>
        <taxon>Ranoidea</taxon>
        <taxon>Ranidae</taxon>
        <taxon>Staurois</taxon>
    </lineage>
</organism>
<name>A0ABN9EY66_9NEOB</name>
<keyword evidence="3" id="KW-1185">Reference proteome</keyword>
<sequence>MKKKLCGSKSGYLSNSGTLSPPVRCPQSLRDLTCSSIQRRAVFSASVVWALGMTAGCQVRMRKKRCFL</sequence>
<accession>A0ABN9EY66</accession>
<proteinExistence type="predicted"/>
<dbReference type="EMBL" id="CATNWA010016090">
    <property type="protein sequence ID" value="CAI9589769.1"/>
    <property type="molecule type" value="Genomic_DNA"/>
</dbReference>
<evidence type="ECO:0000256" key="1">
    <source>
        <dbReference type="SAM" id="MobiDB-lite"/>
    </source>
</evidence>
<evidence type="ECO:0000313" key="3">
    <source>
        <dbReference type="Proteomes" id="UP001162483"/>
    </source>
</evidence>
<gene>
    <name evidence="2" type="ORF">SPARVUS_LOCUS10946420</name>
</gene>
<dbReference type="Proteomes" id="UP001162483">
    <property type="component" value="Unassembled WGS sequence"/>
</dbReference>
<feature type="region of interest" description="Disordered" evidence="1">
    <location>
        <begin position="1"/>
        <end position="21"/>
    </location>
</feature>
<comment type="caution">
    <text evidence="2">The sequence shown here is derived from an EMBL/GenBank/DDBJ whole genome shotgun (WGS) entry which is preliminary data.</text>
</comment>
<protein>
    <submittedName>
        <fullName evidence="2">Uncharacterized protein</fullName>
    </submittedName>
</protein>